<dbReference type="InterPro" id="IPR003660">
    <property type="entry name" value="HAMP_dom"/>
</dbReference>
<evidence type="ECO:0000259" key="13">
    <source>
        <dbReference type="PROSITE" id="PS50885"/>
    </source>
</evidence>
<keyword evidence="5" id="KW-0808">Transferase</keyword>
<dbReference type="InterPro" id="IPR036890">
    <property type="entry name" value="HATPase_C_sf"/>
</dbReference>
<keyword evidence="7 14" id="KW-0418">Kinase</keyword>
<evidence type="ECO:0000256" key="1">
    <source>
        <dbReference type="ARBA" id="ARBA00000085"/>
    </source>
</evidence>
<dbReference type="Gene3D" id="3.30.565.10">
    <property type="entry name" value="Histidine kinase-like ATPase, C-terminal domain"/>
    <property type="match status" value="1"/>
</dbReference>
<keyword evidence="10 11" id="KW-0472">Membrane</keyword>
<evidence type="ECO:0000256" key="2">
    <source>
        <dbReference type="ARBA" id="ARBA00004370"/>
    </source>
</evidence>
<evidence type="ECO:0000256" key="11">
    <source>
        <dbReference type="SAM" id="Phobius"/>
    </source>
</evidence>
<dbReference type="RefSeq" id="WP_249244299.1">
    <property type="nucleotide sequence ID" value="NZ_JAKPBZ010000108.1"/>
</dbReference>
<evidence type="ECO:0000256" key="7">
    <source>
        <dbReference type="ARBA" id="ARBA00022777"/>
    </source>
</evidence>
<evidence type="ECO:0000256" key="3">
    <source>
        <dbReference type="ARBA" id="ARBA00012438"/>
    </source>
</evidence>
<dbReference type="SMART" id="SM00304">
    <property type="entry name" value="HAMP"/>
    <property type="match status" value="1"/>
</dbReference>
<dbReference type="InterPro" id="IPR036097">
    <property type="entry name" value="HisK_dim/P_sf"/>
</dbReference>
<dbReference type="SUPFAM" id="SSF47384">
    <property type="entry name" value="Homodimeric domain of signal transducing histidine kinase"/>
    <property type="match status" value="1"/>
</dbReference>
<keyword evidence="8 11" id="KW-1133">Transmembrane helix</keyword>
<evidence type="ECO:0000256" key="9">
    <source>
        <dbReference type="ARBA" id="ARBA00023012"/>
    </source>
</evidence>
<evidence type="ECO:0000259" key="12">
    <source>
        <dbReference type="PROSITE" id="PS50109"/>
    </source>
</evidence>
<feature type="transmembrane region" description="Helical" evidence="11">
    <location>
        <begin position="187"/>
        <end position="211"/>
    </location>
</feature>
<organism evidence="14 15">
    <name type="scientific">Brenneria tiliae</name>
    <dbReference type="NCBI Taxonomy" id="2914984"/>
    <lineage>
        <taxon>Bacteria</taxon>
        <taxon>Pseudomonadati</taxon>
        <taxon>Pseudomonadota</taxon>
        <taxon>Gammaproteobacteria</taxon>
        <taxon>Enterobacterales</taxon>
        <taxon>Pectobacteriaceae</taxon>
        <taxon>Brenneria</taxon>
    </lineage>
</organism>
<comment type="caution">
    <text evidence="14">The sequence shown here is derived from an EMBL/GenBank/DDBJ whole genome shotgun (WGS) entry which is preliminary data.</text>
</comment>
<feature type="transmembrane region" description="Helical" evidence="11">
    <location>
        <begin position="28"/>
        <end position="51"/>
    </location>
</feature>
<keyword evidence="9" id="KW-0902">Two-component regulatory system</keyword>
<gene>
    <name evidence="14" type="ORF">MFP26_07995</name>
</gene>
<keyword evidence="6 11" id="KW-0812">Transmembrane</keyword>
<dbReference type="Pfam" id="PF00672">
    <property type="entry name" value="HAMP"/>
    <property type="match status" value="1"/>
</dbReference>
<feature type="domain" description="Histidine kinase" evidence="12">
    <location>
        <begin position="269"/>
        <end position="469"/>
    </location>
</feature>
<dbReference type="Proteomes" id="UP001203069">
    <property type="component" value="Unassembled WGS sequence"/>
</dbReference>
<proteinExistence type="predicted"/>
<dbReference type="Gene3D" id="6.10.340.10">
    <property type="match status" value="1"/>
</dbReference>
<dbReference type="PROSITE" id="PS50109">
    <property type="entry name" value="HIS_KIN"/>
    <property type="match status" value="1"/>
</dbReference>
<comment type="catalytic activity">
    <reaction evidence="1">
        <text>ATP + protein L-histidine = ADP + protein N-phospho-L-histidine.</text>
        <dbReference type="EC" id="2.7.13.3"/>
    </reaction>
</comment>
<accession>A0ABT0MTM9</accession>
<name>A0ABT0MTM9_9GAMM</name>
<feature type="domain" description="HAMP" evidence="13">
    <location>
        <begin position="208"/>
        <end position="261"/>
    </location>
</feature>
<keyword evidence="15" id="KW-1185">Reference proteome</keyword>
<dbReference type="InterPro" id="IPR003661">
    <property type="entry name" value="HisK_dim/P_dom"/>
</dbReference>
<evidence type="ECO:0000256" key="5">
    <source>
        <dbReference type="ARBA" id="ARBA00022679"/>
    </source>
</evidence>
<dbReference type="PANTHER" id="PTHR45436">
    <property type="entry name" value="SENSOR HISTIDINE KINASE YKOH"/>
    <property type="match status" value="1"/>
</dbReference>
<evidence type="ECO:0000256" key="8">
    <source>
        <dbReference type="ARBA" id="ARBA00022989"/>
    </source>
</evidence>
<dbReference type="Gene3D" id="1.10.287.130">
    <property type="match status" value="1"/>
</dbReference>
<keyword evidence="4" id="KW-0597">Phosphoprotein</keyword>
<dbReference type="SUPFAM" id="SSF55874">
    <property type="entry name" value="ATPase domain of HSP90 chaperone/DNA topoisomerase II/histidine kinase"/>
    <property type="match status" value="1"/>
</dbReference>
<dbReference type="PROSITE" id="PS50885">
    <property type="entry name" value="HAMP"/>
    <property type="match status" value="1"/>
</dbReference>
<evidence type="ECO:0000256" key="4">
    <source>
        <dbReference type="ARBA" id="ARBA00022553"/>
    </source>
</evidence>
<dbReference type="InterPro" id="IPR005467">
    <property type="entry name" value="His_kinase_dom"/>
</dbReference>
<dbReference type="EC" id="2.7.13.3" evidence="3"/>
<comment type="subcellular location">
    <subcellularLocation>
        <location evidence="2">Membrane</location>
    </subcellularLocation>
</comment>
<protein>
    <recommendedName>
        <fullName evidence="3">histidine kinase</fullName>
        <ecNumber evidence="3">2.7.13.3</ecNumber>
    </recommendedName>
</protein>
<evidence type="ECO:0000256" key="6">
    <source>
        <dbReference type="ARBA" id="ARBA00022692"/>
    </source>
</evidence>
<dbReference type="Pfam" id="PF00512">
    <property type="entry name" value="HisKA"/>
    <property type="match status" value="1"/>
</dbReference>
<dbReference type="Pfam" id="PF02518">
    <property type="entry name" value="HATPase_c"/>
    <property type="match status" value="1"/>
</dbReference>
<dbReference type="SMART" id="SM00388">
    <property type="entry name" value="HisKA"/>
    <property type="match status" value="1"/>
</dbReference>
<dbReference type="CDD" id="cd00082">
    <property type="entry name" value="HisKA"/>
    <property type="match status" value="1"/>
</dbReference>
<dbReference type="InterPro" id="IPR003594">
    <property type="entry name" value="HATPase_dom"/>
</dbReference>
<dbReference type="InterPro" id="IPR004358">
    <property type="entry name" value="Sig_transdc_His_kin-like_C"/>
</dbReference>
<dbReference type="PANTHER" id="PTHR45436:SF5">
    <property type="entry name" value="SENSOR HISTIDINE KINASE TRCS"/>
    <property type="match status" value="1"/>
</dbReference>
<evidence type="ECO:0000313" key="14">
    <source>
        <dbReference type="EMBL" id="MCL2892633.1"/>
    </source>
</evidence>
<dbReference type="GO" id="GO:0016301">
    <property type="term" value="F:kinase activity"/>
    <property type="evidence" value="ECO:0007669"/>
    <property type="project" value="UniProtKB-KW"/>
</dbReference>
<evidence type="ECO:0000256" key="10">
    <source>
        <dbReference type="ARBA" id="ARBA00023136"/>
    </source>
</evidence>
<sequence>MIMEHEMMARWAPQKIFNDFTRSLSFRLWLVSIVVLSVSLVAITMIVLYVFSQSPLELWQMDDNQRTAESVVSGLQFDQSGQPAAVKLDSRTDWLFDVAPTEIMYRVVDERENILLASNADHVLSWGNKSPSDSVGVHQQIMLNHQLYDLFTLKLSRGDRLFYVQTLTSNAFGEVAVDLKLKPIPKIIGVTIVIAVIGFGLTFPFTIRWVLRPLKSASLAAMSITPANLRTRLDGKDIPNEIKPLIVAFNDVLERLEKGFIAQQEFLGAAAHELKTPLTLLRAQIELHPDINDKALLLRDIDFMARQVRQLLQLAELSESQNYHFARTDRLAVIQEAIGYLRQKAERRKVELTVRAAEPLSRVDADKSALFILLKNIIDNAINVSPPNGAVIITVTESAFRIQDSGPGIRPDDLPFLFDRFWRGPNASPEASGLGLAICKEIANAHHWKITLQNLARGVAVMIHLPPHTKRN</sequence>
<reference evidence="14 15" key="1">
    <citation type="submission" date="2022-02" db="EMBL/GenBank/DDBJ databases">
        <title>Description of Brenneria tiliae sp. nov. isolated from symptomatic Tilia x moltkei and Tilia x europaea trees in the UK.</title>
        <authorList>
            <person name="Kile H."/>
        </authorList>
    </citation>
    <scope>NUCLEOTIDE SEQUENCE [LARGE SCALE GENOMIC DNA]</scope>
    <source>
        <strain evidence="14 15">MC1SB4.1</strain>
    </source>
</reference>
<dbReference type="EMBL" id="JAKPBZ010000108">
    <property type="protein sequence ID" value="MCL2892633.1"/>
    <property type="molecule type" value="Genomic_DNA"/>
</dbReference>
<dbReference type="SMART" id="SM00387">
    <property type="entry name" value="HATPase_c"/>
    <property type="match status" value="1"/>
</dbReference>
<dbReference type="InterPro" id="IPR050428">
    <property type="entry name" value="TCS_sensor_his_kinase"/>
</dbReference>
<dbReference type="PRINTS" id="PR00344">
    <property type="entry name" value="BCTRLSENSOR"/>
</dbReference>
<evidence type="ECO:0000313" key="15">
    <source>
        <dbReference type="Proteomes" id="UP001203069"/>
    </source>
</evidence>